<protein>
    <submittedName>
        <fullName evidence="5">FadR family transcriptional regulator</fullName>
    </submittedName>
</protein>
<dbReference type="PRINTS" id="PR00035">
    <property type="entry name" value="HTHGNTR"/>
</dbReference>
<dbReference type="InterPro" id="IPR011711">
    <property type="entry name" value="GntR_C"/>
</dbReference>
<dbReference type="EMBL" id="PDDY01000001">
    <property type="protein sequence ID" value="PEH42367.1"/>
    <property type="molecule type" value="Genomic_DNA"/>
</dbReference>
<keyword evidence="3" id="KW-0804">Transcription</keyword>
<evidence type="ECO:0000256" key="3">
    <source>
        <dbReference type="ARBA" id="ARBA00023163"/>
    </source>
</evidence>
<dbReference type="CDD" id="cd07377">
    <property type="entry name" value="WHTH_GntR"/>
    <property type="match status" value="1"/>
</dbReference>
<organism evidence="5 6">
    <name type="scientific">Burkholderia gladioli</name>
    <name type="common">Pseudomonas marginata</name>
    <name type="synonym">Phytomonas marginata</name>
    <dbReference type="NCBI Taxonomy" id="28095"/>
    <lineage>
        <taxon>Bacteria</taxon>
        <taxon>Pseudomonadati</taxon>
        <taxon>Pseudomonadota</taxon>
        <taxon>Betaproteobacteria</taxon>
        <taxon>Burkholderiales</taxon>
        <taxon>Burkholderiaceae</taxon>
        <taxon>Burkholderia</taxon>
    </lineage>
</organism>
<reference evidence="6" key="1">
    <citation type="submission" date="2017-09" db="EMBL/GenBank/DDBJ databases">
        <title>FDA dAtabase for Regulatory Grade micrObial Sequences (FDA-ARGOS): Supporting development and validation of Infectious Disease Dx tests.</title>
        <authorList>
            <person name="Minogue T."/>
            <person name="Wolcott M."/>
            <person name="Wasieloski L."/>
            <person name="Aguilar W."/>
            <person name="Moore D."/>
            <person name="Tallon L."/>
            <person name="Sadzewicz L."/>
            <person name="Ott S."/>
            <person name="Zhao X."/>
            <person name="Nagaraj S."/>
            <person name="Vavikolanu K."/>
            <person name="Aluvathingal J."/>
            <person name="Nadendla S."/>
            <person name="Sichtig H."/>
        </authorList>
    </citation>
    <scope>NUCLEOTIDE SEQUENCE [LARGE SCALE GENOMIC DNA]</scope>
    <source>
        <strain evidence="6">FDAARGOS_390</strain>
    </source>
</reference>
<evidence type="ECO:0000256" key="2">
    <source>
        <dbReference type="ARBA" id="ARBA00023125"/>
    </source>
</evidence>
<accession>A0A2A7SFC8</accession>
<dbReference type="AlphaFoldDB" id="A0A2A7SFC8"/>
<dbReference type="Pfam" id="PF07729">
    <property type="entry name" value="FCD"/>
    <property type="match status" value="1"/>
</dbReference>
<name>A0A2A7SFC8_BURGA</name>
<dbReference type="PANTHER" id="PTHR43537:SF5">
    <property type="entry name" value="UXU OPERON TRANSCRIPTIONAL REGULATOR"/>
    <property type="match status" value="1"/>
</dbReference>
<evidence type="ECO:0000313" key="5">
    <source>
        <dbReference type="EMBL" id="PEH42367.1"/>
    </source>
</evidence>
<dbReference type="Gene3D" id="1.10.10.10">
    <property type="entry name" value="Winged helix-like DNA-binding domain superfamily/Winged helix DNA-binding domain"/>
    <property type="match status" value="1"/>
</dbReference>
<dbReference type="RefSeq" id="WP_096751002.1">
    <property type="nucleotide sequence ID" value="NZ_CADEPO010000013.1"/>
</dbReference>
<dbReference type="Pfam" id="PF00392">
    <property type="entry name" value="GntR"/>
    <property type="match status" value="1"/>
</dbReference>
<dbReference type="SMART" id="SM00345">
    <property type="entry name" value="HTH_GNTR"/>
    <property type="match status" value="1"/>
</dbReference>
<evidence type="ECO:0000256" key="1">
    <source>
        <dbReference type="ARBA" id="ARBA00023015"/>
    </source>
</evidence>
<evidence type="ECO:0000259" key="4">
    <source>
        <dbReference type="PROSITE" id="PS50949"/>
    </source>
</evidence>
<evidence type="ECO:0000313" key="6">
    <source>
        <dbReference type="Proteomes" id="UP000220629"/>
    </source>
</evidence>
<dbReference type="InterPro" id="IPR000524">
    <property type="entry name" value="Tscrpt_reg_HTH_GntR"/>
</dbReference>
<dbReference type="PANTHER" id="PTHR43537">
    <property type="entry name" value="TRANSCRIPTIONAL REGULATOR, GNTR FAMILY"/>
    <property type="match status" value="1"/>
</dbReference>
<dbReference type="PROSITE" id="PS50949">
    <property type="entry name" value="HTH_GNTR"/>
    <property type="match status" value="1"/>
</dbReference>
<dbReference type="GO" id="GO:0003700">
    <property type="term" value="F:DNA-binding transcription factor activity"/>
    <property type="evidence" value="ECO:0007669"/>
    <property type="project" value="InterPro"/>
</dbReference>
<keyword evidence="2" id="KW-0238">DNA-binding</keyword>
<dbReference type="Proteomes" id="UP000220629">
    <property type="component" value="Unassembled WGS sequence"/>
</dbReference>
<dbReference type="InterPro" id="IPR036390">
    <property type="entry name" value="WH_DNA-bd_sf"/>
</dbReference>
<gene>
    <name evidence="5" type="ORF">CRM94_09515</name>
</gene>
<feature type="domain" description="HTH gntR-type" evidence="4">
    <location>
        <begin position="16"/>
        <end position="86"/>
    </location>
</feature>
<dbReference type="InterPro" id="IPR036388">
    <property type="entry name" value="WH-like_DNA-bd_sf"/>
</dbReference>
<dbReference type="SMART" id="SM00895">
    <property type="entry name" value="FCD"/>
    <property type="match status" value="1"/>
</dbReference>
<dbReference type="SUPFAM" id="SSF48008">
    <property type="entry name" value="GntR ligand-binding domain-like"/>
    <property type="match status" value="1"/>
</dbReference>
<sequence>MPERLPARFGKPASSMNAPEAAVDRILAALSAGELKAGDKLPDEVELAQHFGVARMALRTALGVLRDLGLVNTTRGRFGGTFVSTEIRERLRSMALEPRFSAGELRSLSDWRRAISGEACHLAALRATDAQLAQLAALAQGFVDDILDTDARRLADARLHVLIAETTGSRHLIEQERAIQEAFGRIYDSLPIVRHPVNIASMDHAPLLQALRARDGERARAAMLAHVESTYAWCCSLLRVQRLD</sequence>
<proteinExistence type="predicted"/>
<dbReference type="GO" id="GO:0003677">
    <property type="term" value="F:DNA binding"/>
    <property type="evidence" value="ECO:0007669"/>
    <property type="project" value="UniProtKB-KW"/>
</dbReference>
<keyword evidence="1" id="KW-0805">Transcription regulation</keyword>
<dbReference type="Gene3D" id="1.20.120.530">
    <property type="entry name" value="GntR ligand-binding domain-like"/>
    <property type="match status" value="1"/>
</dbReference>
<dbReference type="InterPro" id="IPR008920">
    <property type="entry name" value="TF_FadR/GntR_C"/>
</dbReference>
<dbReference type="SUPFAM" id="SSF46785">
    <property type="entry name" value="Winged helix' DNA-binding domain"/>
    <property type="match status" value="1"/>
</dbReference>
<comment type="caution">
    <text evidence="5">The sequence shown here is derived from an EMBL/GenBank/DDBJ whole genome shotgun (WGS) entry which is preliminary data.</text>
</comment>